<dbReference type="AlphaFoldDB" id="A0A699UDR3"/>
<dbReference type="EMBL" id="BKCJ011313943">
    <property type="protein sequence ID" value="GFD19358.1"/>
    <property type="molecule type" value="Genomic_DNA"/>
</dbReference>
<sequence>MKRTMDYWFHRVTDLEKLAQELESCFSAIKETSAWTHVFSRTKLSRKMTSTCSDIDELVAQSKELGDTSVLKVAERVLM</sequence>
<evidence type="ECO:0000313" key="1">
    <source>
        <dbReference type="EMBL" id="GFD19358.1"/>
    </source>
</evidence>
<proteinExistence type="predicted"/>
<comment type="caution">
    <text evidence="1">The sequence shown here is derived from an EMBL/GenBank/DDBJ whole genome shotgun (WGS) entry which is preliminary data.</text>
</comment>
<name>A0A699UDR3_TANCI</name>
<protein>
    <submittedName>
        <fullName evidence="1">Uncharacterized protein</fullName>
    </submittedName>
</protein>
<accession>A0A699UDR3</accession>
<reference evidence="1" key="1">
    <citation type="journal article" date="2019" name="Sci. Rep.">
        <title>Draft genome of Tanacetum cinerariifolium, the natural source of mosquito coil.</title>
        <authorList>
            <person name="Yamashiro T."/>
            <person name="Shiraishi A."/>
            <person name="Satake H."/>
            <person name="Nakayama K."/>
        </authorList>
    </citation>
    <scope>NUCLEOTIDE SEQUENCE</scope>
</reference>
<feature type="non-terminal residue" evidence="1">
    <location>
        <position position="79"/>
    </location>
</feature>
<organism evidence="1">
    <name type="scientific">Tanacetum cinerariifolium</name>
    <name type="common">Dalmatian daisy</name>
    <name type="synonym">Chrysanthemum cinerariifolium</name>
    <dbReference type="NCBI Taxonomy" id="118510"/>
    <lineage>
        <taxon>Eukaryota</taxon>
        <taxon>Viridiplantae</taxon>
        <taxon>Streptophyta</taxon>
        <taxon>Embryophyta</taxon>
        <taxon>Tracheophyta</taxon>
        <taxon>Spermatophyta</taxon>
        <taxon>Magnoliopsida</taxon>
        <taxon>eudicotyledons</taxon>
        <taxon>Gunneridae</taxon>
        <taxon>Pentapetalae</taxon>
        <taxon>asterids</taxon>
        <taxon>campanulids</taxon>
        <taxon>Asterales</taxon>
        <taxon>Asteraceae</taxon>
        <taxon>Asteroideae</taxon>
        <taxon>Anthemideae</taxon>
        <taxon>Anthemidinae</taxon>
        <taxon>Tanacetum</taxon>
    </lineage>
</organism>
<gene>
    <name evidence="1" type="ORF">Tci_891327</name>
</gene>